<dbReference type="AlphaFoldDB" id="A0A238XQ35"/>
<dbReference type="Proteomes" id="UP000198384">
    <property type="component" value="Unassembled WGS sequence"/>
</dbReference>
<dbReference type="EMBL" id="FZNT01000006">
    <property type="protein sequence ID" value="SNR60792.1"/>
    <property type="molecule type" value="Genomic_DNA"/>
</dbReference>
<keyword evidence="2" id="KW-1185">Reference proteome</keyword>
<name>A0A238XQ35_9FLAO</name>
<reference evidence="1 2" key="1">
    <citation type="submission" date="2017-06" db="EMBL/GenBank/DDBJ databases">
        <authorList>
            <person name="Kim H.J."/>
            <person name="Triplett B.A."/>
        </authorList>
    </citation>
    <scope>NUCLEOTIDE SEQUENCE [LARGE SCALE GENOMIC DNA]</scope>
    <source>
        <strain evidence="1 2">DSM 29150</strain>
    </source>
</reference>
<organism evidence="1 2">
    <name type="scientific">Lutibacter agarilyticus</name>
    <dbReference type="NCBI Taxonomy" id="1109740"/>
    <lineage>
        <taxon>Bacteria</taxon>
        <taxon>Pseudomonadati</taxon>
        <taxon>Bacteroidota</taxon>
        <taxon>Flavobacteriia</taxon>
        <taxon>Flavobacteriales</taxon>
        <taxon>Flavobacteriaceae</taxon>
        <taxon>Lutibacter</taxon>
    </lineage>
</organism>
<dbReference type="RefSeq" id="WP_089381972.1">
    <property type="nucleotide sequence ID" value="NZ_FZNT01000006.1"/>
</dbReference>
<accession>A0A238XQ35</accession>
<evidence type="ECO:0000313" key="2">
    <source>
        <dbReference type="Proteomes" id="UP000198384"/>
    </source>
</evidence>
<proteinExistence type="predicted"/>
<evidence type="ECO:0000313" key="1">
    <source>
        <dbReference type="EMBL" id="SNR60792.1"/>
    </source>
</evidence>
<sequence length="62" mass="7230">MKFLSIIYIYQENTQNENIDNKTETQTMYEKSSSESSDFEIALPEKNDTIMKNSKSTTLNKN</sequence>
<protein>
    <submittedName>
        <fullName evidence="1">Uncharacterized protein</fullName>
    </submittedName>
</protein>
<gene>
    <name evidence="1" type="ORF">SAMN06265371_106218</name>
</gene>